<dbReference type="Pfam" id="PF00150">
    <property type="entry name" value="Cellulase"/>
    <property type="match status" value="1"/>
</dbReference>
<feature type="domain" description="Endoglucanase B carbohydrate binding" evidence="13">
    <location>
        <begin position="474"/>
        <end position="577"/>
    </location>
</feature>
<dbReference type="PIRSF" id="PIRSF001043">
    <property type="entry name" value="Endoglucanase_B"/>
    <property type="match status" value="1"/>
</dbReference>
<keyword evidence="6 8" id="KW-0326">Glycosidase</keyword>
<keyword evidence="2 10" id="KW-0732">Signal</keyword>
<dbReference type="InterPro" id="IPR005102">
    <property type="entry name" value="Carbo-bd_X2"/>
</dbReference>
<dbReference type="RefSeq" id="WP_182605578.1">
    <property type="nucleotide sequence ID" value="NZ_VKHT01000143.1"/>
</dbReference>
<dbReference type="GO" id="GO:0030245">
    <property type="term" value="P:cellulose catabolic process"/>
    <property type="evidence" value="ECO:0007669"/>
    <property type="project" value="UniProtKB-KW"/>
</dbReference>
<organism evidence="14 15">
    <name type="scientific">Streptomyces alkaliphilus</name>
    <dbReference type="NCBI Taxonomy" id="1472722"/>
    <lineage>
        <taxon>Bacteria</taxon>
        <taxon>Bacillati</taxon>
        <taxon>Actinomycetota</taxon>
        <taxon>Actinomycetes</taxon>
        <taxon>Kitasatosporales</taxon>
        <taxon>Streptomycetaceae</taxon>
        <taxon>Streptomyces</taxon>
    </lineage>
</organism>
<keyword evidence="15" id="KW-1185">Reference proteome</keyword>
<feature type="domain" description="Carbohydrate binding X2" evidence="12">
    <location>
        <begin position="384"/>
        <end position="469"/>
    </location>
</feature>
<keyword evidence="3 8" id="KW-0378">Hydrolase</keyword>
<dbReference type="PANTHER" id="PTHR31297">
    <property type="entry name" value="GLUCAN ENDO-1,6-BETA-GLUCOSIDASE B"/>
    <property type="match status" value="1"/>
</dbReference>
<comment type="similarity">
    <text evidence="1 8">Belongs to the glycosyl hydrolase 5 (cellulase A) family.</text>
</comment>
<evidence type="ECO:0000256" key="4">
    <source>
        <dbReference type="ARBA" id="ARBA00023001"/>
    </source>
</evidence>
<keyword evidence="7" id="KW-0624">Polysaccharide degradation</keyword>
<dbReference type="InterPro" id="IPR050386">
    <property type="entry name" value="Glycosyl_hydrolase_5"/>
</dbReference>
<evidence type="ECO:0000256" key="5">
    <source>
        <dbReference type="ARBA" id="ARBA00023277"/>
    </source>
</evidence>
<dbReference type="InterPro" id="IPR040946">
    <property type="entry name" value="CBM46"/>
</dbReference>
<accession>A0A7W3TBN9</accession>
<evidence type="ECO:0000259" key="13">
    <source>
        <dbReference type="Pfam" id="PF18448"/>
    </source>
</evidence>
<evidence type="ECO:0000256" key="9">
    <source>
        <dbReference type="SAM" id="MobiDB-lite"/>
    </source>
</evidence>
<evidence type="ECO:0000256" key="6">
    <source>
        <dbReference type="ARBA" id="ARBA00023295"/>
    </source>
</evidence>
<dbReference type="Proteomes" id="UP000538929">
    <property type="component" value="Unassembled WGS sequence"/>
</dbReference>
<dbReference type="InterPro" id="IPR014756">
    <property type="entry name" value="Ig_E-set"/>
</dbReference>
<keyword evidence="5" id="KW-0119">Carbohydrate metabolism</keyword>
<evidence type="ECO:0000313" key="15">
    <source>
        <dbReference type="Proteomes" id="UP000538929"/>
    </source>
</evidence>
<dbReference type="SUPFAM" id="SSF51445">
    <property type="entry name" value="(Trans)glycosidases"/>
    <property type="match status" value="1"/>
</dbReference>
<dbReference type="AlphaFoldDB" id="A0A7W3TBN9"/>
<evidence type="ECO:0000313" key="14">
    <source>
        <dbReference type="EMBL" id="MBB0243918.1"/>
    </source>
</evidence>
<dbReference type="InterPro" id="IPR016282">
    <property type="entry name" value="Glyco_hydro_5_endoGlcnase_B"/>
</dbReference>
<dbReference type="GO" id="GO:0009986">
    <property type="term" value="C:cell surface"/>
    <property type="evidence" value="ECO:0007669"/>
    <property type="project" value="TreeGrafter"/>
</dbReference>
<dbReference type="Pfam" id="PF18448">
    <property type="entry name" value="CBM46"/>
    <property type="match status" value="1"/>
</dbReference>
<evidence type="ECO:0000256" key="1">
    <source>
        <dbReference type="ARBA" id="ARBA00005641"/>
    </source>
</evidence>
<evidence type="ECO:0000256" key="8">
    <source>
        <dbReference type="RuleBase" id="RU361153"/>
    </source>
</evidence>
<protein>
    <submittedName>
        <fullName evidence="14">Cellulase family glycosylhydrolase</fullName>
    </submittedName>
</protein>
<keyword evidence="4" id="KW-0136">Cellulose degradation</keyword>
<dbReference type="Gene3D" id="2.60.40.10">
    <property type="entry name" value="Immunoglobulins"/>
    <property type="match status" value="1"/>
</dbReference>
<dbReference type="Pfam" id="PF03442">
    <property type="entry name" value="CBM_X2"/>
    <property type="match status" value="1"/>
</dbReference>
<dbReference type="Gene3D" id="3.20.20.80">
    <property type="entry name" value="Glycosidases"/>
    <property type="match status" value="1"/>
</dbReference>
<evidence type="ECO:0000259" key="12">
    <source>
        <dbReference type="Pfam" id="PF03442"/>
    </source>
</evidence>
<evidence type="ECO:0000256" key="2">
    <source>
        <dbReference type="ARBA" id="ARBA00022729"/>
    </source>
</evidence>
<dbReference type="InterPro" id="IPR017853">
    <property type="entry name" value="GH"/>
</dbReference>
<dbReference type="SUPFAM" id="SSF81296">
    <property type="entry name" value="E set domains"/>
    <property type="match status" value="1"/>
</dbReference>
<evidence type="ECO:0000256" key="7">
    <source>
        <dbReference type="ARBA" id="ARBA00023326"/>
    </source>
</evidence>
<evidence type="ECO:0000259" key="11">
    <source>
        <dbReference type="Pfam" id="PF00150"/>
    </source>
</evidence>
<gene>
    <name evidence="14" type="ORF">FNQ90_07315</name>
</gene>
<dbReference type="EMBL" id="VKHT01000143">
    <property type="protein sequence ID" value="MBB0243918.1"/>
    <property type="molecule type" value="Genomic_DNA"/>
</dbReference>
<feature type="domain" description="Glycoside hydrolase family 5" evidence="11">
    <location>
        <begin position="76"/>
        <end position="355"/>
    </location>
</feature>
<feature type="region of interest" description="Disordered" evidence="9">
    <location>
        <begin position="27"/>
        <end position="49"/>
    </location>
</feature>
<evidence type="ECO:0000256" key="3">
    <source>
        <dbReference type="ARBA" id="ARBA00022801"/>
    </source>
</evidence>
<comment type="caution">
    <text evidence="14">The sequence shown here is derived from an EMBL/GenBank/DDBJ whole genome shotgun (WGS) entry which is preliminary data.</text>
</comment>
<dbReference type="InterPro" id="IPR013783">
    <property type="entry name" value="Ig-like_fold"/>
</dbReference>
<feature type="signal peptide" evidence="10">
    <location>
        <begin position="1"/>
        <end position="30"/>
    </location>
</feature>
<proteinExistence type="inferred from homology"/>
<reference evidence="15" key="1">
    <citation type="submission" date="2019-10" db="EMBL/GenBank/DDBJ databases">
        <title>Streptomyces sp. nov., a novel actinobacterium isolated from alkaline environment.</title>
        <authorList>
            <person name="Golinska P."/>
        </authorList>
    </citation>
    <scope>NUCLEOTIDE SEQUENCE [LARGE SCALE GENOMIC DNA]</scope>
    <source>
        <strain evidence="15">DSM 42118</strain>
    </source>
</reference>
<name>A0A7W3TBN9_9ACTN</name>
<sequence>MRSGSRGVLTALTSLAVILGLAAIPPAASAGENGTDEETPRETTRETTTTSAMDMVAAMQPGWNLGNTLDAVGDDETAWGNPRVTRQQLAAIRAQGFESIRIPVTWNAQQGGAPDHTINPAYLDRVEEVVDQALDEGFHVMINIHHDSWQWVMNLPRDYDAVMARYTASWEQIAETFRDAPPELSFESVNEPYFEGSSGAAHDAELLHDLNTTFHGIVRDSGGNNADRLLVLTTLHAAHEQERLDELVETFDELDDPNLAATIHYYGFWPFSVNVAGYTRYEQDSRRDMVETFDRLHDTFVSRGIPVIIGEYGLLGFDRHTGTVQQGEKLKFFEDFGNQARARDLTTMWWDNGQHFDRRALEWNDPALYRQISTSWTTASATASTDQIFVRGSVPVTDAEITLDTAGHTLTAVRHRSRELRRGTDYTLNGDRLTISAATLSRLTARGGQGVNATLTLEFSGGAPWEVRVITHETPQLSNASGTTNSLVVPTRFNGDRLATMEAVHADGGNAGPHDWTSFKEFEAAFSPDYEAGRITLPSAFFNGVRDNSTVNLTFHFWSGDTVTYTLTRSGDTVTGTAR</sequence>
<dbReference type="PANTHER" id="PTHR31297:SF41">
    <property type="entry name" value="ENDOGLUCANASE, PUTATIVE (AFU_ORTHOLOGUE AFUA_5G01830)-RELATED"/>
    <property type="match status" value="1"/>
</dbReference>
<dbReference type="InterPro" id="IPR001547">
    <property type="entry name" value="Glyco_hydro_5"/>
</dbReference>
<feature type="chain" id="PRO_5031044606" evidence="10">
    <location>
        <begin position="31"/>
        <end position="579"/>
    </location>
</feature>
<dbReference type="GO" id="GO:0008422">
    <property type="term" value="F:beta-glucosidase activity"/>
    <property type="evidence" value="ECO:0007669"/>
    <property type="project" value="TreeGrafter"/>
</dbReference>
<dbReference type="GO" id="GO:0005576">
    <property type="term" value="C:extracellular region"/>
    <property type="evidence" value="ECO:0007669"/>
    <property type="project" value="TreeGrafter"/>
</dbReference>
<evidence type="ECO:0000256" key="10">
    <source>
        <dbReference type="SAM" id="SignalP"/>
    </source>
</evidence>